<proteinExistence type="predicted"/>
<feature type="region of interest" description="Disordered" evidence="2">
    <location>
        <begin position="277"/>
        <end position="319"/>
    </location>
</feature>
<evidence type="ECO:0000256" key="2">
    <source>
        <dbReference type="SAM" id="MobiDB-lite"/>
    </source>
</evidence>
<dbReference type="InterPro" id="IPR050631">
    <property type="entry name" value="PheA/TfdB_FAD_monoxygenase"/>
</dbReference>
<evidence type="ECO:0000313" key="5">
    <source>
        <dbReference type="Proteomes" id="UP000290819"/>
    </source>
</evidence>
<dbReference type="Pfam" id="PF01494">
    <property type="entry name" value="FAD_binding_3"/>
    <property type="match status" value="1"/>
</dbReference>
<name>A0A4Q1VPL0_9BRAD</name>
<evidence type="ECO:0000313" key="4">
    <source>
        <dbReference type="EMBL" id="RXT54202.1"/>
    </source>
</evidence>
<accession>A0A4Q1VPL0</accession>
<dbReference type="GO" id="GO:0019622">
    <property type="term" value="P:3-(3-hydroxy)phenylpropionate catabolic process"/>
    <property type="evidence" value="ECO:0007669"/>
    <property type="project" value="TreeGrafter"/>
</dbReference>
<dbReference type="OrthoDB" id="9791689at2"/>
<gene>
    <name evidence="4" type="ORF">B5V03_01775</name>
</gene>
<dbReference type="PANTHER" id="PTHR43476:SF3">
    <property type="entry name" value="FAD-BINDING MONOOXYGENASE"/>
    <property type="match status" value="1"/>
</dbReference>
<keyword evidence="1" id="KW-0560">Oxidoreductase</keyword>
<dbReference type="GO" id="GO:0008688">
    <property type="term" value="F:3-(3-hydroxyphenyl)propionate hydroxylase activity"/>
    <property type="evidence" value="ECO:0007669"/>
    <property type="project" value="TreeGrafter"/>
</dbReference>
<protein>
    <recommendedName>
        <fullName evidence="3">FAD-binding domain-containing protein</fullName>
    </recommendedName>
</protein>
<comment type="caution">
    <text evidence="4">The sequence shown here is derived from an EMBL/GenBank/DDBJ whole genome shotgun (WGS) entry which is preliminary data.</text>
</comment>
<dbReference type="PANTHER" id="PTHR43476">
    <property type="entry name" value="3-(3-HYDROXY-PHENYL)PROPIONATE/3-HYDROXYCINNAMIC ACID HYDROXYLASE"/>
    <property type="match status" value="1"/>
</dbReference>
<dbReference type="InterPro" id="IPR036188">
    <property type="entry name" value="FAD/NAD-bd_sf"/>
</dbReference>
<evidence type="ECO:0000259" key="3">
    <source>
        <dbReference type="Pfam" id="PF01494"/>
    </source>
</evidence>
<dbReference type="PRINTS" id="PR00420">
    <property type="entry name" value="RNGMNOXGNASE"/>
</dbReference>
<sequence>MDNQLSLDQIRELIKPISGPDGRGTKDADVLVVGAGPVGLTVVNILGSLGISTILLERNELTSDLPKALVIDDEYLRLLDNLELLGDMEEHLSPPFGIFFYSVRGKPVVKVNPFLTSNGFGNRAGLMQPVFEKKLLHGAQRFPCVDLQYRSTVAGLDQDENGVRLKVFRAGREHRVTGRFVLACDGARSFIRSAVSISFAGNRIDQPHLVVDLAEFPDRSPFSRFFAILSGRSTACLRHMAGEGWSSCSTPAKIIARLPRRTASVISWTDILRTKEHPSKSSGRWSMDFRSASPSEWDRNGSSCSATQHTSCRRSARRP</sequence>
<dbReference type="AlphaFoldDB" id="A0A4Q1VPL0"/>
<feature type="compositionally biased region" description="Polar residues" evidence="2">
    <location>
        <begin position="300"/>
        <end position="310"/>
    </location>
</feature>
<keyword evidence="5" id="KW-1185">Reference proteome</keyword>
<dbReference type="EMBL" id="MZXW01000004">
    <property type="protein sequence ID" value="RXT54202.1"/>
    <property type="molecule type" value="Genomic_DNA"/>
</dbReference>
<dbReference type="Gene3D" id="3.50.50.60">
    <property type="entry name" value="FAD/NAD(P)-binding domain"/>
    <property type="match status" value="1"/>
</dbReference>
<dbReference type="GO" id="GO:0071949">
    <property type="term" value="F:FAD binding"/>
    <property type="evidence" value="ECO:0007669"/>
    <property type="project" value="InterPro"/>
</dbReference>
<feature type="domain" description="FAD-binding" evidence="3">
    <location>
        <begin position="27"/>
        <end position="213"/>
    </location>
</feature>
<evidence type="ECO:0000256" key="1">
    <source>
        <dbReference type="ARBA" id="ARBA00023002"/>
    </source>
</evidence>
<organism evidence="4 5">
    <name type="scientific">Bradyrhizobium betae</name>
    <dbReference type="NCBI Taxonomy" id="244734"/>
    <lineage>
        <taxon>Bacteria</taxon>
        <taxon>Pseudomonadati</taxon>
        <taxon>Pseudomonadota</taxon>
        <taxon>Alphaproteobacteria</taxon>
        <taxon>Hyphomicrobiales</taxon>
        <taxon>Nitrobacteraceae</taxon>
        <taxon>Bradyrhizobium</taxon>
    </lineage>
</organism>
<dbReference type="InterPro" id="IPR002938">
    <property type="entry name" value="FAD-bd"/>
</dbReference>
<dbReference type="Proteomes" id="UP000290819">
    <property type="component" value="Unassembled WGS sequence"/>
</dbReference>
<dbReference type="SUPFAM" id="SSF51905">
    <property type="entry name" value="FAD/NAD(P)-binding domain"/>
    <property type="match status" value="1"/>
</dbReference>
<reference evidence="4 5" key="1">
    <citation type="submission" date="2017-03" db="EMBL/GenBank/DDBJ databases">
        <authorList>
            <person name="Safronova V.I."/>
            <person name="Sazanova A.L."/>
            <person name="Chirak E.R."/>
        </authorList>
    </citation>
    <scope>NUCLEOTIDE SEQUENCE [LARGE SCALE GENOMIC DNA]</scope>
    <source>
        <strain evidence="4 5">Opo-243</strain>
    </source>
</reference>